<dbReference type="EMBL" id="CP031165">
    <property type="protein sequence ID" value="AXV08950.1"/>
    <property type="molecule type" value="Genomic_DNA"/>
</dbReference>
<feature type="transmembrane region" description="Helical" evidence="7">
    <location>
        <begin position="158"/>
        <end position="181"/>
    </location>
</feature>
<evidence type="ECO:0000256" key="2">
    <source>
        <dbReference type="ARBA" id="ARBA00005551"/>
    </source>
</evidence>
<evidence type="ECO:0000256" key="1">
    <source>
        <dbReference type="ARBA" id="ARBA00004141"/>
    </source>
</evidence>
<evidence type="ECO:0000256" key="7">
    <source>
        <dbReference type="SAM" id="Phobius"/>
    </source>
</evidence>
<feature type="transmembrane region" description="Helical" evidence="7">
    <location>
        <begin position="42"/>
        <end position="62"/>
    </location>
</feature>
<dbReference type="PANTHER" id="PTHR42751:SF6">
    <property type="entry name" value="CONSERVED INTEGRAL MEMBRANE TRANSPORT PROTEIN-RELATED"/>
    <property type="match status" value="1"/>
</dbReference>
<feature type="transmembrane region" description="Helical" evidence="7">
    <location>
        <begin position="12"/>
        <end position="30"/>
    </location>
</feature>
<evidence type="ECO:0000256" key="4">
    <source>
        <dbReference type="ARBA" id="ARBA00022692"/>
    </source>
</evidence>
<evidence type="ECO:0000259" key="8">
    <source>
        <dbReference type="Pfam" id="PF00999"/>
    </source>
</evidence>
<reference evidence="9 10" key="1">
    <citation type="submission" date="2018-09" db="EMBL/GenBank/DDBJ databases">
        <title>Complete genome sequence of Euzebya sp. DY32-46 isolated from seawater of Pacific Ocean.</title>
        <authorList>
            <person name="Xu L."/>
            <person name="Wu Y.-H."/>
            <person name="Xu X.-W."/>
        </authorList>
    </citation>
    <scope>NUCLEOTIDE SEQUENCE [LARGE SCALE GENOMIC DNA]</scope>
    <source>
        <strain evidence="9 10">DY32-46</strain>
    </source>
</reference>
<proteinExistence type="inferred from homology"/>
<feature type="domain" description="Cation/H+ exchanger transmembrane" evidence="8">
    <location>
        <begin position="25"/>
        <end position="379"/>
    </location>
</feature>
<dbReference type="Pfam" id="PF00999">
    <property type="entry name" value="Na_H_Exchanger"/>
    <property type="match status" value="1"/>
</dbReference>
<keyword evidence="4 7" id="KW-0812">Transmembrane</keyword>
<dbReference type="Proteomes" id="UP000264006">
    <property type="component" value="Chromosome"/>
</dbReference>
<organism evidence="9 10">
    <name type="scientific">Euzebya pacifica</name>
    <dbReference type="NCBI Taxonomy" id="1608957"/>
    <lineage>
        <taxon>Bacteria</taxon>
        <taxon>Bacillati</taxon>
        <taxon>Actinomycetota</taxon>
        <taxon>Nitriliruptoria</taxon>
        <taxon>Euzebyales</taxon>
    </lineage>
</organism>
<keyword evidence="3" id="KW-0813">Transport</keyword>
<evidence type="ECO:0000256" key="6">
    <source>
        <dbReference type="ARBA" id="ARBA00023136"/>
    </source>
</evidence>
<evidence type="ECO:0000256" key="5">
    <source>
        <dbReference type="ARBA" id="ARBA00022989"/>
    </source>
</evidence>
<feature type="transmembrane region" description="Helical" evidence="7">
    <location>
        <begin position="333"/>
        <end position="355"/>
    </location>
</feature>
<accession>A0A346Y3A3</accession>
<dbReference type="GO" id="GO:0016020">
    <property type="term" value="C:membrane"/>
    <property type="evidence" value="ECO:0007669"/>
    <property type="project" value="UniProtKB-SubCell"/>
</dbReference>
<feature type="transmembrane region" description="Helical" evidence="7">
    <location>
        <begin position="361"/>
        <end position="380"/>
    </location>
</feature>
<feature type="transmembrane region" description="Helical" evidence="7">
    <location>
        <begin position="225"/>
        <end position="240"/>
    </location>
</feature>
<dbReference type="GO" id="GO:1902600">
    <property type="term" value="P:proton transmembrane transport"/>
    <property type="evidence" value="ECO:0007669"/>
    <property type="project" value="InterPro"/>
</dbReference>
<keyword evidence="10" id="KW-1185">Reference proteome</keyword>
<comment type="similarity">
    <text evidence="2">Belongs to the monovalent cation:proton antiporter 2 (CPA2) transporter (TC 2.A.37) family.</text>
</comment>
<gene>
    <name evidence="9" type="ORF">DVS28_a4284</name>
</gene>
<dbReference type="Gene3D" id="1.20.1530.20">
    <property type="match status" value="1"/>
</dbReference>
<dbReference type="InterPro" id="IPR038770">
    <property type="entry name" value="Na+/solute_symporter_sf"/>
</dbReference>
<comment type="subcellular location">
    <subcellularLocation>
        <location evidence="1">Membrane</location>
        <topology evidence="1">Multi-pass membrane protein</topology>
    </subcellularLocation>
</comment>
<keyword evidence="5 7" id="KW-1133">Transmembrane helix</keyword>
<dbReference type="GO" id="GO:0015297">
    <property type="term" value="F:antiporter activity"/>
    <property type="evidence" value="ECO:0007669"/>
    <property type="project" value="InterPro"/>
</dbReference>
<name>A0A346Y3A3_9ACTN</name>
<evidence type="ECO:0000256" key="3">
    <source>
        <dbReference type="ARBA" id="ARBA00022448"/>
    </source>
</evidence>
<evidence type="ECO:0000313" key="9">
    <source>
        <dbReference type="EMBL" id="AXV08950.1"/>
    </source>
</evidence>
<keyword evidence="6 7" id="KW-0472">Membrane</keyword>
<dbReference type="KEGG" id="euz:DVS28_a4284"/>
<dbReference type="InterPro" id="IPR006153">
    <property type="entry name" value="Cation/H_exchanger_TM"/>
</dbReference>
<feature type="transmembrane region" description="Helical" evidence="7">
    <location>
        <begin position="302"/>
        <end position="321"/>
    </location>
</feature>
<protein>
    <submittedName>
        <fullName evidence="9">Putative transmembrane transport protein</fullName>
    </submittedName>
</protein>
<dbReference type="PANTHER" id="PTHR42751">
    <property type="entry name" value="SODIUM/HYDROGEN EXCHANGER FAMILY/TRKA DOMAIN PROTEIN"/>
    <property type="match status" value="1"/>
</dbReference>
<dbReference type="OrthoDB" id="3294398at2"/>
<dbReference type="RefSeq" id="WP_114593217.1">
    <property type="nucleotide sequence ID" value="NZ_CAXIBR010000013.1"/>
</dbReference>
<sequence length="412" mass="42006">MTPVVAAVGADVAQAFVEIGLLALVLAFLARVASKLGITAVPFYLLAGLGLGEGGIADIGVAEGFVELGAEIGVLMLLLTLGLEYSSDELRSGLRGGGVPGAIDALLGFGPGLVAGLLLGWSIPAAVLLGGVTWISSSGVISKVLSDLDRLGYRETPSILNLLVIEDLAMAVYLPIVAAVVAGEDMMSTATTVAIALVTVAVVLWVAMSYGHLMSVRLDRGNNEALLLAVFGLTLVVGGLAQQLQISAAIGAFLVGLALSGPVQERASELIEPLRDLFAAMFFLFFAFQIDPGDLPAAMVPAALLLLVTGAGKMVTGWVAAKRIGASTRGRVRAGAALIARGEFSIVIASLGVGLADGADLGIIAAAYVLLTAVAGPVLAKNADTLHDLVFRRRPAAGQRPAREQALAPTDA</sequence>
<dbReference type="AlphaFoldDB" id="A0A346Y3A3"/>
<evidence type="ECO:0000313" key="10">
    <source>
        <dbReference type="Proteomes" id="UP000264006"/>
    </source>
</evidence>
<feature type="transmembrane region" description="Helical" evidence="7">
    <location>
        <begin position="193"/>
        <end position="213"/>
    </location>
</feature>